<proteinExistence type="predicted"/>
<keyword evidence="2" id="KW-1185">Reference proteome</keyword>
<reference evidence="1 2" key="1">
    <citation type="submission" date="2019-08" db="EMBL/GenBank/DDBJ databases">
        <authorList>
            <person name="Dong K."/>
        </authorList>
    </citation>
    <scope>NUCLEOTIDE SEQUENCE [LARGE SCALE GENOMIC DNA]</scope>
    <source>
        <strain evidence="1 2">M4-8</strain>
    </source>
</reference>
<dbReference type="AlphaFoldDB" id="A0A5C8HMP3"/>
<sequence length="296" mass="32409">MASVTQRIKQYNKEVGQPRGGLINPKLLTATQFDDEQGALDHKLENIHASIVGLAVDYLSRLARISAKNTEEAVRQAADVFRASVMGSERLSDFGGDESIAADAKAVVLGFEMTQLDDGAVKYVIDADAVRRACRLSTYDVGLRAGVVFYNPQSTQLAPDEVTTAHILTMIQRAAKFFEQYGPVTTDGFIFVSEEAHAVGGRGGYTDLVDSGDGDFLTADTLWDFKVSASKPTKDHTLQLLMYFLMGKQSSLPDFEDITSVGIFNPRLNVVSRLEVMELPADVIETVRRDVIGYDV</sequence>
<accession>A0A5C8HMP3</accession>
<protein>
    <submittedName>
        <fullName evidence="1">Uncharacterized protein</fullName>
    </submittedName>
</protein>
<gene>
    <name evidence="1" type="ORF">FVP60_08610</name>
</gene>
<evidence type="ECO:0000313" key="2">
    <source>
        <dbReference type="Proteomes" id="UP000321196"/>
    </source>
</evidence>
<dbReference type="OrthoDB" id="2296273at2"/>
<organism evidence="1 2">
    <name type="scientific">Microbacterium mitrae</name>
    <dbReference type="NCBI Taxonomy" id="664640"/>
    <lineage>
        <taxon>Bacteria</taxon>
        <taxon>Bacillati</taxon>
        <taxon>Actinomycetota</taxon>
        <taxon>Actinomycetes</taxon>
        <taxon>Micrococcales</taxon>
        <taxon>Microbacteriaceae</taxon>
        <taxon>Microbacterium</taxon>
    </lineage>
</organism>
<comment type="caution">
    <text evidence="1">The sequence shown here is derived from an EMBL/GenBank/DDBJ whole genome shotgun (WGS) entry which is preliminary data.</text>
</comment>
<dbReference type="EMBL" id="VRSW01000002">
    <property type="protein sequence ID" value="TXK04717.1"/>
    <property type="molecule type" value="Genomic_DNA"/>
</dbReference>
<name>A0A5C8HMP3_9MICO</name>
<evidence type="ECO:0000313" key="1">
    <source>
        <dbReference type="EMBL" id="TXK04717.1"/>
    </source>
</evidence>
<dbReference type="Proteomes" id="UP000321196">
    <property type="component" value="Unassembled WGS sequence"/>
</dbReference>
<dbReference type="RefSeq" id="WP_147825851.1">
    <property type="nucleotide sequence ID" value="NZ_BAAARG010000002.1"/>
</dbReference>